<dbReference type="Proteomes" id="UP000824111">
    <property type="component" value="Unassembled WGS sequence"/>
</dbReference>
<accession>A0A9D1LTU0</accession>
<evidence type="ECO:0000259" key="4">
    <source>
        <dbReference type="Pfam" id="PF13205"/>
    </source>
</evidence>
<name>A0A9D1LTU0_9FIRM</name>
<evidence type="ECO:0000256" key="2">
    <source>
        <dbReference type="SAM" id="MobiDB-lite"/>
    </source>
</evidence>
<feature type="signal peptide" evidence="3">
    <location>
        <begin position="1"/>
        <end position="21"/>
    </location>
</feature>
<reference evidence="5" key="1">
    <citation type="submission" date="2020-10" db="EMBL/GenBank/DDBJ databases">
        <authorList>
            <person name="Gilroy R."/>
        </authorList>
    </citation>
    <scope>NUCLEOTIDE SEQUENCE</scope>
    <source>
        <strain evidence="5">ChiSjej4B22-9803</strain>
    </source>
</reference>
<keyword evidence="1 3" id="KW-0732">Signal</keyword>
<feature type="domain" description="SbsA Ig-like" evidence="4">
    <location>
        <begin position="1092"/>
        <end position="1176"/>
    </location>
</feature>
<dbReference type="InterPro" id="IPR032812">
    <property type="entry name" value="SbsA_Ig"/>
</dbReference>
<organism evidence="5 6">
    <name type="scientific">Candidatus Avimonoglobus intestinipullorum</name>
    <dbReference type="NCBI Taxonomy" id="2840699"/>
    <lineage>
        <taxon>Bacteria</taxon>
        <taxon>Bacillati</taxon>
        <taxon>Bacillota</taxon>
        <taxon>Clostridia</taxon>
        <taxon>Eubacteriales</taxon>
        <taxon>Candidatus Avimonoglobus</taxon>
    </lineage>
</organism>
<dbReference type="Pfam" id="PF13205">
    <property type="entry name" value="Big_5"/>
    <property type="match status" value="1"/>
</dbReference>
<feature type="region of interest" description="Disordered" evidence="2">
    <location>
        <begin position="415"/>
        <end position="435"/>
    </location>
</feature>
<feature type="compositionally biased region" description="Pro residues" evidence="2">
    <location>
        <begin position="422"/>
        <end position="431"/>
    </location>
</feature>
<reference evidence="5" key="2">
    <citation type="journal article" date="2021" name="PeerJ">
        <title>Extensive microbial diversity within the chicken gut microbiome revealed by metagenomics and culture.</title>
        <authorList>
            <person name="Gilroy R."/>
            <person name="Ravi A."/>
            <person name="Getino M."/>
            <person name="Pursley I."/>
            <person name="Horton D.L."/>
            <person name="Alikhan N.F."/>
            <person name="Baker D."/>
            <person name="Gharbi K."/>
            <person name="Hall N."/>
            <person name="Watson M."/>
            <person name="Adriaenssens E.M."/>
            <person name="Foster-Nyarko E."/>
            <person name="Jarju S."/>
            <person name="Secka A."/>
            <person name="Antonio M."/>
            <person name="Oren A."/>
            <person name="Chaudhuri R.R."/>
            <person name="La Ragione R."/>
            <person name="Hildebrand F."/>
            <person name="Pallen M.J."/>
        </authorList>
    </citation>
    <scope>NUCLEOTIDE SEQUENCE</scope>
    <source>
        <strain evidence="5">ChiSjej4B22-9803</strain>
    </source>
</reference>
<proteinExistence type="predicted"/>
<evidence type="ECO:0000256" key="3">
    <source>
        <dbReference type="SAM" id="SignalP"/>
    </source>
</evidence>
<dbReference type="Gene3D" id="2.60.120.200">
    <property type="match status" value="1"/>
</dbReference>
<dbReference type="EMBL" id="DVND01000029">
    <property type="protein sequence ID" value="HIU47971.1"/>
    <property type="molecule type" value="Genomic_DNA"/>
</dbReference>
<sequence>MGKTKFLNIFMALVIAFSAMAAPVSANAAQAAVPEGAEVLLETETFDYADREAMKDAGWTLDWAATQDASGLVDGAFKIGYVTGGADGGRIYKNLPRRAVGIWTAEFDITPDSSAVSSAYITANARFLLFGTDNSIKVDTDNAMEMRYEDGQTYHCTAAYDLDNDIMEVTVENIETGEKETIKDTSPKEKLDYIETMQFQTWGCSNPESAVMIDNVTIYATTEEFEFFSDDFGYADKAEMKAAGWTLDWAADTDASYLKDGAFYLGITTGDDNNAARIYRSYPAQKSGNWTAEFDIIPDSNIETVVKATNAAELLIFNRNNGITVNATEKTMEMKYVDGRTYRCKVSYDLDSDVMAAIVTDTVTGESEGVKLTKTNNPPAEINNIIFQMWNTQDMATQPPAVTGIDNLRVYMTEEDTELPEPSTPPEPTETPEPGEIEVLLPTDAFDYADKAEMKEAGWTLYWAADENASGLEGGAFKIGYATDGQNGGRIEKTLDRQSTGIWTAEFDIAPDSSATSSAYITENARFLLFGTDNSIKVDTDNAMEMRYVDGQMYHCTAAYDLDNDIMEVTVENTTTGEKETIRDTSPKAILNEIGVMQFQTWGHNDPARGVMIDNVTVYMGKKDQEEPEPTPSPDPERVDVLYENNFDDAGSVTDFSEEAGWTHGSFNGKHGGLQDDGTVALIDEDGNKYLYLAHTQESVQADESVSIAYEFPAVTSGQIVYDYDIMVDGTNRAFLQYGYYAYMDYSIDRQGNIYNDYWRPGNRKTLPAETFEPLKWYHVTLTADATSAMSTLYITDKETGAAVVDVDIDGMGNKNIGRFAIDIVDNPRTNAIGGAYIDNLRITRTYKAAATPRPLPEEKFKFSEDFNSYNDIDGMLSNGWSIQTDETNTEESKIVGDGADKAFYLGLDAQTDNIQAKKGYDTVIAEGKAKLTFDIIPGDNVLTYVWMDGTGEGAGSSWNANRISLIVFTGGQIGIGGAGSGVSMAVCSYTPGVQYNCSIVIDLENDTFTADIRNEAGALLGSATLDYKEHAGTDIKSLTGLTLQQWAASANTGSTFDNIVVEKLPEDAPVISASQMTFVTNGDSSYNYKAVSTLTDRIRINCGAVMDADTLKGIQLTSSAGEAAVYTISAEGNYINIDLGKTLAPNETYSIVIPAEAANIDGVTIGAQQTLVFTTKDDAAYTAAVQKITVDGQDVTGISQIRTGSEVTAEIKLDNAAGEAKKAVAIFSVYGADGVFMETAYQVIDVGAGEKLEQPVVFTAGDMTGATAVKVMLWDGFETIKPLCDGKTFE</sequence>
<gene>
    <name evidence="5" type="ORF">IAB04_01255</name>
</gene>
<protein>
    <submittedName>
        <fullName evidence="5">Ig-like domain-containing protein</fullName>
    </submittedName>
</protein>
<comment type="caution">
    <text evidence="5">The sequence shown here is derived from an EMBL/GenBank/DDBJ whole genome shotgun (WGS) entry which is preliminary data.</text>
</comment>
<feature type="chain" id="PRO_5039197734" evidence="3">
    <location>
        <begin position="22"/>
        <end position="1291"/>
    </location>
</feature>
<evidence type="ECO:0000313" key="5">
    <source>
        <dbReference type="EMBL" id="HIU47971.1"/>
    </source>
</evidence>
<evidence type="ECO:0000256" key="1">
    <source>
        <dbReference type="ARBA" id="ARBA00022729"/>
    </source>
</evidence>
<evidence type="ECO:0000313" key="6">
    <source>
        <dbReference type="Proteomes" id="UP000824111"/>
    </source>
</evidence>